<reference evidence="6" key="1">
    <citation type="journal article" date="2019" name="Int. J. Syst. Evol. Microbiol.">
        <title>The Global Catalogue of Microorganisms (GCM) 10K type strain sequencing project: providing services to taxonomists for standard genome sequencing and annotation.</title>
        <authorList>
            <consortium name="The Broad Institute Genomics Platform"/>
            <consortium name="The Broad Institute Genome Sequencing Center for Infectious Disease"/>
            <person name="Wu L."/>
            <person name="Ma J."/>
        </authorList>
    </citation>
    <scope>NUCLEOTIDE SEQUENCE [LARGE SCALE GENOMIC DNA]</scope>
    <source>
        <strain evidence="6">NBRC 106348</strain>
    </source>
</reference>
<protein>
    <recommendedName>
        <fullName evidence="4">Periplasmic binding protein domain-containing protein</fullName>
    </recommendedName>
</protein>
<keyword evidence="3" id="KW-0732">Signal</keyword>
<dbReference type="EMBL" id="BSUK01000001">
    <property type="protein sequence ID" value="GMA24420.1"/>
    <property type="molecule type" value="Genomic_DNA"/>
</dbReference>
<dbReference type="InterPro" id="IPR025997">
    <property type="entry name" value="SBP_2_dom"/>
</dbReference>
<dbReference type="Proteomes" id="UP001157091">
    <property type="component" value="Unassembled WGS sequence"/>
</dbReference>
<comment type="similarity">
    <text evidence="2">Belongs to the bacterial solute-binding protein 2 family.</text>
</comment>
<evidence type="ECO:0000256" key="1">
    <source>
        <dbReference type="ARBA" id="ARBA00004196"/>
    </source>
</evidence>
<proteinExistence type="inferred from homology"/>
<dbReference type="SUPFAM" id="SSF53822">
    <property type="entry name" value="Periplasmic binding protein-like I"/>
    <property type="match status" value="1"/>
</dbReference>
<evidence type="ECO:0000313" key="5">
    <source>
        <dbReference type="EMBL" id="GMA24420.1"/>
    </source>
</evidence>
<evidence type="ECO:0000256" key="3">
    <source>
        <dbReference type="ARBA" id="ARBA00022729"/>
    </source>
</evidence>
<comment type="caution">
    <text evidence="5">The sequence shown here is derived from an EMBL/GenBank/DDBJ whole genome shotgun (WGS) entry which is preliminary data.</text>
</comment>
<feature type="domain" description="Periplasmic binding protein" evidence="4">
    <location>
        <begin position="5"/>
        <end position="177"/>
    </location>
</feature>
<sequence length="202" mass="20637">MPAIVLNDAKGTLEGSVYVGPDSETTGQLAADYVAKKLPDGGDVALIEGDPGSSNALARGKGFKEGIAKHDGIKIVATQAAAGWDATKAQEIATTMLTAHPDIKAFYSENDGMAIGIAAAIKQAGLTGKVMLIGTDGIPQAKKYIASGKMTATVSQRPQVEGAAGVDAALWLLAGKKVPAWIEVPAFVVDADNVAQYATGMP</sequence>
<gene>
    <name evidence="5" type="ORF">GCM10025864_21790</name>
</gene>
<dbReference type="Pfam" id="PF13407">
    <property type="entry name" value="Peripla_BP_4"/>
    <property type="match status" value="1"/>
</dbReference>
<evidence type="ECO:0000313" key="6">
    <source>
        <dbReference type="Proteomes" id="UP001157091"/>
    </source>
</evidence>
<comment type="subcellular location">
    <subcellularLocation>
        <location evidence="1">Cell envelope</location>
    </subcellularLocation>
</comment>
<name>A0ABQ6I3Q8_9MICO</name>
<keyword evidence="6" id="KW-1185">Reference proteome</keyword>
<accession>A0ABQ6I3Q8</accession>
<dbReference type="PANTHER" id="PTHR46847:SF1">
    <property type="entry name" value="D-ALLOSE-BINDING PERIPLASMIC PROTEIN-RELATED"/>
    <property type="match status" value="1"/>
</dbReference>
<dbReference type="PANTHER" id="PTHR46847">
    <property type="entry name" value="D-ALLOSE-BINDING PERIPLASMIC PROTEIN-RELATED"/>
    <property type="match status" value="1"/>
</dbReference>
<evidence type="ECO:0000256" key="2">
    <source>
        <dbReference type="ARBA" id="ARBA00007639"/>
    </source>
</evidence>
<dbReference type="InterPro" id="IPR028082">
    <property type="entry name" value="Peripla_BP_I"/>
</dbReference>
<dbReference type="Gene3D" id="3.40.50.2300">
    <property type="match status" value="1"/>
</dbReference>
<organism evidence="5 6">
    <name type="scientific">Luteimicrobium album</name>
    <dbReference type="NCBI Taxonomy" id="1054550"/>
    <lineage>
        <taxon>Bacteria</taxon>
        <taxon>Bacillati</taxon>
        <taxon>Actinomycetota</taxon>
        <taxon>Actinomycetes</taxon>
        <taxon>Micrococcales</taxon>
        <taxon>Luteimicrobium</taxon>
    </lineage>
</organism>
<evidence type="ECO:0000259" key="4">
    <source>
        <dbReference type="Pfam" id="PF13407"/>
    </source>
</evidence>